<keyword evidence="1" id="KW-0963">Cytoplasm</keyword>
<keyword evidence="7" id="KW-0501">Molybdenum cofactor biosynthesis</keyword>
<dbReference type="Proteomes" id="UP000002457">
    <property type="component" value="Chromosome"/>
</dbReference>
<dbReference type="Pfam" id="PF12804">
    <property type="entry name" value="NTP_transf_3"/>
    <property type="match status" value="1"/>
</dbReference>
<proteinExistence type="predicted"/>
<evidence type="ECO:0000259" key="8">
    <source>
        <dbReference type="Pfam" id="PF12804"/>
    </source>
</evidence>
<protein>
    <submittedName>
        <fullName evidence="9">Molybdopterin-guanine dinucleotide biosynthesis protein A</fullName>
    </submittedName>
</protein>
<dbReference type="SUPFAM" id="SSF53448">
    <property type="entry name" value="Nucleotide-diphospho-sugar transferases"/>
    <property type="match status" value="1"/>
</dbReference>
<reference evidence="9 10" key="1">
    <citation type="journal article" date="2015" name="Genome Announc.">
        <title>Complete Genome Sequence of Methanosphaerula palustris E1-9CT, a Hydrogenotrophic Methanogen Isolated from a Minerotrophic Fen Peatland.</title>
        <authorList>
            <person name="Cadillo-Quiroz H."/>
            <person name="Browne P."/>
            <person name="Kyrpides N."/>
            <person name="Woyke T."/>
            <person name="Goodwin L."/>
            <person name="Detter C."/>
            <person name="Yavitt J.B."/>
            <person name="Zinder S.H."/>
        </authorList>
    </citation>
    <scope>NUCLEOTIDE SEQUENCE [LARGE SCALE GENOMIC DNA]</scope>
    <source>
        <strain evidence="10">ATCC BAA-1556 / DSM 19958 / E1-9c</strain>
    </source>
</reference>
<keyword evidence="4" id="KW-0547">Nucleotide-binding</keyword>
<dbReference type="PANTHER" id="PTHR19136:SF81">
    <property type="entry name" value="MOLYBDENUM COFACTOR GUANYLYLTRANSFERASE"/>
    <property type="match status" value="1"/>
</dbReference>
<dbReference type="EMBL" id="CP001338">
    <property type="protein sequence ID" value="ACL17004.1"/>
    <property type="molecule type" value="Genomic_DNA"/>
</dbReference>
<evidence type="ECO:0000256" key="6">
    <source>
        <dbReference type="ARBA" id="ARBA00023134"/>
    </source>
</evidence>
<dbReference type="OrthoDB" id="28434at2157"/>
<dbReference type="InterPro" id="IPR029044">
    <property type="entry name" value="Nucleotide-diphossugar_trans"/>
</dbReference>
<dbReference type="Gene3D" id="3.90.550.10">
    <property type="entry name" value="Spore Coat Polysaccharide Biosynthesis Protein SpsA, Chain A"/>
    <property type="match status" value="1"/>
</dbReference>
<dbReference type="InterPro" id="IPR025877">
    <property type="entry name" value="MobA-like_NTP_Trfase"/>
</dbReference>
<dbReference type="GO" id="GO:0046872">
    <property type="term" value="F:metal ion binding"/>
    <property type="evidence" value="ECO:0007669"/>
    <property type="project" value="UniProtKB-KW"/>
</dbReference>
<keyword evidence="10" id="KW-1185">Reference proteome</keyword>
<keyword evidence="2" id="KW-0808">Transferase</keyword>
<evidence type="ECO:0000256" key="5">
    <source>
        <dbReference type="ARBA" id="ARBA00022842"/>
    </source>
</evidence>
<dbReference type="CDD" id="cd02503">
    <property type="entry name" value="MobA"/>
    <property type="match status" value="1"/>
</dbReference>
<organism evidence="9 10">
    <name type="scientific">Methanosphaerula palustris (strain ATCC BAA-1556 / DSM 19958 / E1-9c)</name>
    <dbReference type="NCBI Taxonomy" id="521011"/>
    <lineage>
        <taxon>Archaea</taxon>
        <taxon>Methanobacteriati</taxon>
        <taxon>Methanobacteriota</taxon>
        <taxon>Stenosarchaea group</taxon>
        <taxon>Methanomicrobia</taxon>
        <taxon>Methanomicrobiales</taxon>
        <taxon>Methanoregulaceae</taxon>
        <taxon>Methanosphaerula</taxon>
    </lineage>
</organism>
<dbReference type="eggNOG" id="arCOG01872">
    <property type="taxonomic scope" value="Archaea"/>
</dbReference>
<feature type="domain" description="MobA-like NTP transferase" evidence="8">
    <location>
        <begin position="4"/>
        <end position="161"/>
    </location>
</feature>
<dbReference type="STRING" id="521011.Mpal_1696"/>
<evidence type="ECO:0000256" key="1">
    <source>
        <dbReference type="ARBA" id="ARBA00022490"/>
    </source>
</evidence>
<dbReference type="GeneID" id="7271259"/>
<dbReference type="PANTHER" id="PTHR19136">
    <property type="entry name" value="MOLYBDENUM COFACTOR GUANYLYLTRANSFERASE"/>
    <property type="match status" value="1"/>
</dbReference>
<dbReference type="GO" id="GO:0005525">
    <property type="term" value="F:GTP binding"/>
    <property type="evidence" value="ECO:0007669"/>
    <property type="project" value="UniProtKB-KW"/>
</dbReference>
<evidence type="ECO:0000313" key="9">
    <source>
        <dbReference type="EMBL" id="ACL17004.1"/>
    </source>
</evidence>
<dbReference type="AlphaFoldDB" id="B8GJG3"/>
<evidence type="ECO:0000313" key="10">
    <source>
        <dbReference type="Proteomes" id="UP000002457"/>
    </source>
</evidence>
<name>B8GJG3_METPE</name>
<keyword evidence="5" id="KW-0460">Magnesium</keyword>
<evidence type="ECO:0000256" key="7">
    <source>
        <dbReference type="ARBA" id="ARBA00023150"/>
    </source>
</evidence>
<dbReference type="HOGENOM" id="CLU_055597_2_1_2"/>
<dbReference type="GO" id="GO:0016779">
    <property type="term" value="F:nucleotidyltransferase activity"/>
    <property type="evidence" value="ECO:0007669"/>
    <property type="project" value="UniProtKB-ARBA"/>
</dbReference>
<dbReference type="RefSeq" id="WP_012618323.1">
    <property type="nucleotide sequence ID" value="NC_011832.1"/>
</dbReference>
<evidence type="ECO:0000256" key="2">
    <source>
        <dbReference type="ARBA" id="ARBA00022679"/>
    </source>
</evidence>
<keyword evidence="6" id="KW-0342">GTP-binding</keyword>
<dbReference type="GO" id="GO:0006777">
    <property type="term" value="P:Mo-molybdopterin cofactor biosynthetic process"/>
    <property type="evidence" value="ECO:0007669"/>
    <property type="project" value="UniProtKB-KW"/>
</dbReference>
<accession>B8GJG3</accession>
<dbReference type="KEGG" id="mpl:Mpal_1696"/>
<gene>
    <name evidence="9" type="ordered locus">Mpal_1696</name>
</gene>
<evidence type="ECO:0000256" key="4">
    <source>
        <dbReference type="ARBA" id="ARBA00022741"/>
    </source>
</evidence>
<sequence>MRSAIILVGGEARRAEGREKYFFSYDGTTFIERLLNTLRQVVDEIVVVARNEEQCSRFSAFPSILCTKDVRQGIGPIGGLHAGVLAASGDLIFVSACDMPCIHGGVVDYLFNAIDGYDAVIPSWNNDMLEPLHAVYRRESLLSYLASHESLSLRAMIRSLDALYLPVDELRGIDPTLKTFTNINKIEDLDAINTR</sequence>
<keyword evidence="3" id="KW-0479">Metal-binding</keyword>
<dbReference type="InterPro" id="IPR013482">
    <property type="entry name" value="Molybde_CF_guanTrfase"/>
</dbReference>
<evidence type="ECO:0000256" key="3">
    <source>
        <dbReference type="ARBA" id="ARBA00022723"/>
    </source>
</evidence>